<organism evidence="5">
    <name type="scientific">bioreactor metagenome</name>
    <dbReference type="NCBI Taxonomy" id="1076179"/>
    <lineage>
        <taxon>unclassified sequences</taxon>
        <taxon>metagenomes</taxon>
        <taxon>ecological metagenomes</taxon>
    </lineage>
</organism>
<dbReference type="EMBL" id="VSSQ01009852">
    <property type="protein sequence ID" value="MPM42767.1"/>
    <property type="molecule type" value="Genomic_DNA"/>
</dbReference>
<dbReference type="InterPro" id="IPR050109">
    <property type="entry name" value="HTH-type_TetR-like_transc_reg"/>
</dbReference>
<evidence type="ECO:0000259" key="4">
    <source>
        <dbReference type="PROSITE" id="PS50977"/>
    </source>
</evidence>
<dbReference type="PROSITE" id="PS50977">
    <property type="entry name" value="HTH_TETR_2"/>
    <property type="match status" value="1"/>
</dbReference>
<comment type="caution">
    <text evidence="5">The sequence shown here is derived from an EMBL/GenBank/DDBJ whole genome shotgun (WGS) entry which is preliminary data.</text>
</comment>
<name>A0A644ZPU5_9ZZZZ</name>
<dbReference type="PANTHER" id="PTHR30055:SF234">
    <property type="entry name" value="HTH-TYPE TRANSCRIPTIONAL REGULATOR BETI"/>
    <property type="match status" value="1"/>
</dbReference>
<dbReference type="PANTHER" id="PTHR30055">
    <property type="entry name" value="HTH-TYPE TRANSCRIPTIONAL REGULATOR RUTR"/>
    <property type="match status" value="1"/>
</dbReference>
<dbReference type="GO" id="GO:0003700">
    <property type="term" value="F:DNA-binding transcription factor activity"/>
    <property type="evidence" value="ECO:0007669"/>
    <property type="project" value="TreeGrafter"/>
</dbReference>
<sequence>MTKSIRKQKDIENRRNEILDAVERIYEKGFFDSVTMDDIAKEAEFTKQTLYAYFKGKDEIMASIYVRAANRINSMIKSKLDEKAGMTGYEKLDLMRIVFTEIAISKPFYTKMMSIYQLKDLHEFKDLGIYDEILAKNANLTNYMTDCIIRGKQDGSIALVVDAQSGVLFLKALILGTVSMVVYNEQYIRQELGLSPFESLKTIFEFSMRAFKAQ</sequence>
<dbReference type="AlphaFoldDB" id="A0A644ZPU5"/>
<dbReference type="SUPFAM" id="SSF46689">
    <property type="entry name" value="Homeodomain-like"/>
    <property type="match status" value="1"/>
</dbReference>
<evidence type="ECO:0000256" key="2">
    <source>
        <dbReference type="ARBA" id="ARBA00023125"/>
    </source>
</evidence>
<keyword evidence="1" id="KW-0805">Transcription regulation</keyword>
<dbReference type="GO" id="GO:0000976">
    <property type="term" value="F:transcription cis-regulatory region binding"/>
    <property type="evidence" value="ECO:0007669"/>
    <property type="project" value="TreeGrafter"/>
</dbReference>
<keyword evidence="3" id="KW-0804">Transcription</keyword>
<evidence type="ECO:0000313" key="5">
    <source>
        <dbReference type="EMBL" id="MPM42767.1"/>
    </source>
</evidence>
<feature type="domain" description="HTH tetR-type" evidence="4">
    <location>
        <begin position="12"/>
        <end position="72"/>
    </location>
</feature>
<protein>
    <recommendedName>
        <fullName evidence="4">HTH tetR-type domain-containing protein</fullName>
    </recommendedName>
</protein>
<keyword evidence="2" id="KW-0238">DNA-binding</keyword>
<dbReference type="Gene3D" id="1.10.357.10">
    <property type="entry name" value="Tetracycline Repressor, domain 2"/>
    <property type="match status" value="1"/>
</dbReference>
<reference evidence="5" key="1">
    <citation type="submission" date="2019-08" db="EMBL/GenBank/DDBJ databases">
        <authorList>
            <person name="Kucharzyk K."/>
            <person name="Murdoch R.W."/>
            <person name="Higgins S."/>
            <person name="Loffler F."/>
        </authorList>
    </citation>
    <scope>NUCLEOTIDE SEQUENCE</scope>
</reference>
<gene>
    <name evidence="5" type="ORF">SDC9_89438</name>
</gene>
<evidence type="ECO:0000256" key="3">
    <source>
        <dbReference type="ARBA" id="ARBA00023163"/>
    </source>
</evidence>
<dbReference type="InterPro" id="IPR001647">
    <property type="entry name" value="HTH_TetR"/>
</dbReference>
<evidence type="ECO:0000256" key="1">
    <source>
        <dbReference type="ARBA" id="ARBA00023015"/>
    </source>
</evidence>
<proteinExistence type="predicted"/>
<accession>A0A644ZPU5</accession>
<dbReference type="Pfam" id="PF00440">
    <property type="entry name" value="TetR_N"/>
    <property type="match status" value="1"/>
</dbReference>
<dbReference type="InterPro" id="IPR009057">
    <property type="entry name" value="Homeodomain-like_sf"/>
</dbReference>